<dbReference type="HAMAP" id="MF_00598">
    <property type="entry name" value="Smg"/>
    <property type="match status" value="1"/>
</dbReference>
<comment type="similarity">
    <text evidence="1">Belongs to the Smg family.</text>
</comment>
<evidence type="ECO:0000313" key="2">
    <source>
        <dbReference type="EMBL" id="ALT00127.1"/>
    </source>
</evidence>
<protein>
    <recommendedName>
        <fullName evidence="1">Protein Smg homolog</fullName>
    </recommendedName>
</protein>
<evidence type="ECO:0000313" key="3">
    <source>
        <dbReference type="Proteomes" id="UP000068447"/>
    </source>
</evidence>
<evidence type="ECO:0000256" key="1">
    <source>
        <dbReference type="HAMAP-Rule" id="MF_00598"/>
    </source>
</evidence>
<gene>
    <name evidence="1" type="primary">smg</name>
    <name evidence="2" type="ORF">AT746_18885</name>
</gene>
<dbReference type="PANTHER" id="PTHR38692">
    <property type="entry name" value="PROTEIN SMG"/>
    <property type="match status" value="1"/>
</dbReference>
<organism evidence="2 3">
    <name type="scientific">Lacimicrobium alkaliphilum</name>
    <dbReference type="NCBI Taxonomy" id="1526571"/>
    <lineage>
        <taxon>Bacteria</taxon>
        <taxon>Pseudomonadati</taxon>
        <taxon>Pseudomonadota</taxon>
        <taxon>Gammaproteobacteria</taxon>
        <taxon>Alteromonadales</taxon>
        <taxon>Alteromonadaceae</taxon>
        <taxon>Lacimicrobium</taxon>
    </lineage>
</organism>
<reference evidence="2 3" key="1">
    <citation type="submission" date="2015-12" db="EMBL/GenBank/DDBJ databases">
        <title>Complete genome of Lacimicrobium alkaliphilum KCTC 32984.</title>
        <authorList>
            <person name="Kim S.-G."/>
            <person name="Lee Y.-J."/>
        </authorList>
    </citation>
    <scope>NUCLEOTIDE SEQUENCE [LARGE SCALE GENOMIC DNA]</scope>
    <source>
        <strain evidence="2 3">YelD216</strain>
    </source>
</reference>
<dbReference type="RefSeq" id="WP_062483581.1">
    <property type="nucleotide sequence ID" value="NZ_CP013650.1"/>
</dbReference>
<proteinExistence type="inferred from homology"/>
<dbReference type="EMBL" id="CP013650">
    <property type="protein sequence ID" value="ALT00127.1"/>
    <property type="molecule type" value="Genomic_DNA"/>
</dbReference>
<dbReference type="NCBIfam" id="NF002897">
    <property type="entry name" value="PRK03430.1"/>
    <property type="match status" value="1"/>
</dbReference>
<dbReference type="STRING" id="1526571.AT746_18885"/>
<dbReference type="InterPro" id="IPR007456">
    <property type="entry name" value="Smg"/>
</dbReference>
<dbReference type="PANTHER" id="PTHR38692:SF1">
    <property type="entry name" value="PROTEIN SMG"/>
    <property type="match status" value="1"/>
</dbReference>
<dbReference type="KEGG" id="lal:AT746_18885"/>
<sequence>MFDILMYLFENFIHSETEIRVDQDELTDELVRAGFHHDEIYKALSWLEKLAALQESDTHPYLANASTSALTRIYTQEEQMRLDVECRGFLMFLEQINVLDASTREMVLDRVMEIDTSEFCLEDLKWVVLMVLFNVPGKENAYAQMEELLFEEPEGLLH</sequence>
<name>A0A0U3AGG5_9ALTE</name>
<dbReference type="OrthoDB" id="9788984at2"/>
<keyword evidence="3" id="KW-1185">Reference proteome</keyword>
<dbReference type="Pfam" id="PF04361">
    <property type="entry name" value="DUF494"/>
    <property type="match status" value="1"/>
</dbReference>
<dbReference type="Proteomes" id="UP000068447">
    <property type="component" value="Chromosome"/>
</dbReference>
<dbReference type="AlphaFoldDB" id="A0A0U3AGG5"/>
<accession>A0A0U3AGG5</accession>